<evidence type="ECO:0000313" key="2">
    <source>
        <dbReference type="Proteomes" id="UP000729402"/>
    </source>
</evidence>
<reference evidence="1" key="1">
    <citation type="journal article" date="2021" name="bioRxiv">
        <title>Whole Genome Assembly and Annotation of Northern Wild Rice, Zizania palustris L., Supports a Whole Genome Duplication in the Zizania Genus.</title>
        <authorList>
            <person name="Haas M."/>
            <person name="Kono T."/>
            <person name="Macchietto M."/>
            <person name="Millas R."/>
            <person name="McGilp L."/>
            <person name="Shao M."/>
            <person name="Duquette J."/>
            <person name="Hirsch C.N."/>
            <person name="Kimball J."/>
        </authorList>
    </citation>
    <scope>NUCLEOTIDE SEQUENCE</scope>
    <source>
        <tissue evidence="1">Fresh leaf tissue</tissue>
    </source>
</reference>
<protein>
    <submittedName>
        <fullName evidence="1">Uncharacterized protein</fullName>
    </submittedName>
</protein>
<dbReference type="EMBL" id="JAAALK010000288">
    <property type="protein sequence ID" value="KAG8052919.1"/>
    <property type="molecule type" value="Genomic_DNA"/>
</dbReference>
<accession>A0A8J5RT42</accession>
<reference evidence="1" key="2">
    <citation type="submission" date="2021-02" db="EMBL/GenBank/DDBJ databases">
        <authorList>
            <person name="Kimball J.A."/>
            <person name="Haas M.W."/>
            <person name="Macchietto M."/>
            <person name="Kono T."/>
            <person name="Duquette J."/>
            <person name="Shao M."/>
        </authorList>
    </citation>
    <scope>NUCLEOTIDE SEQUENCE</scope>
    <source>
        <tissue evidence="1">Fresh leaf tissue</tissue>
    </source>
</reference>
<gene>
    <name evidence="1" type="ORF">GUJ93_ZPchr0001g31056</name>
</gene>
<proteinExistence type="predicted"/>
<evidence type="ECO:0000313" key="1">
    <source>
        <dbReference type="EMBL" id="KAG8052919.1"/>
    </source>
</evidence>
<sequence>MVKEKNGNTEYREVIELCHINPNPVYPRGEKKHVPSCGSFSPVCGGWFVSPLHSLPVPASRSRGREALAQSGRGREPLAQAWATSAGATSFHSHSREPLVYNPIATPLRYSTPIRQVVIGEDSEELKTCDFRRGSCSI</sequence>
<dbReference type="AlphaFoldDB" id="A0A8J5RT42"/>
<keyword evidence="2" id="KW-1185">Reference proteome</keyword>
<organism evidence="1 2">
    <name type="scientific">Zizania palustris</name>
    <name type="common">Northern wild rice</name>
    <dbReference type="NCBI Taxonomy" id="103762"/>
    <lineage>
        <taxon>Eukaryota</taxon>
        <taxon>Viridiplantae</taxon>
        <taxon>Streptophyta</taxon>
        <taxon>Embryophyta</taxon>
        <taxon>Tracheophyta</taxon>
        <taxon>Spermatophyta</taxon>
        <taxon>Magnoliopsida</taxon>
        <taxon>Liliopsida</taxon>
        <taxon>Poales</taxon>
        <taxon>Poaceae</taxon>
        <taxon>BOP clade</taxon>
        <taxon>Oryzoideae</taxon>
        <taxon>Oryzeae</taxon>
        <taxon>Zizaniinae</taxon>
        <taxon>Zizania</taxon>
    </lineage>
</organism>
<dbReference type="Proteomes" id="UP000729402">
    <property type="component" value="Unassembled WGS sequence"/>
</dbReference>
<name>A0A8J5RT42_ZIZPA</name>
<comment type="caution">
    <text evidence="1">The sequence shown here is derived from an EMBL/GenBank/DDBJ whole genome shotgun (WGS) entry which is preliminary data.</text>
</comment>